<dbReference type="SMART" id="SM00642">
    <property type="entry name" value="Aamy"/>
    <property type="match status" value="1"/>
</dbReference>
<dbReference type="SUPFAM" id="SSF51011">
    <property type="entry name" value="Glycosyl hydrolase domain"/>
    <property type="match status" value="1"/>
</dbReference>
<dbReference type="AlphaFoldDB" id="A0A644UP89"/>
<comment type="caution">
    <text evidence="2">The sequence shown here is derived from an EMBL/GenBank/DDBJ whole genome shotgun (WGS) entry which is preliminary data.</text>
</comment>
<dbReference type="Pfam" id="PF00128">
    <property type="entry name" value="Alpha-amylase"/>
    <property type="match status" value="2"/>
</dbReference>
<dbReference type="EMBL" id="VSSQ01000139">
    <property type="protein sequence ID" value="MPL80582.1"/>
    <property type="molecule type" value="Genomic_DNA"/>
</dbReference>
<feature type="domain" description="Glycosyl hydrolase family 13 catalytic" evidence="1">
    <location>
        <begin position="64"/>
        <end position="387"/>
    </location>
</feature>
<evidence type="ECO:0000313" key="2">
    <source>
        <dbReference type="EMBL" id="MPL80582.1"/>
    </source>
</evidence>
<dbReference type="CDD" id="cd11313">
    <property type="entry name" value="AmyAc_arch_bac_AmyA"/>
    <property type="match status" value="1"/>
</dbReference>
<dbReference type="PROSITE" id="PS51257">
    <property type="entry name" value="PROKAR_LIPOPROTEIN"/>
    <property type="match status" value="1"/>
</dbReference>
<reference evidence="2" key="1">
    <citation type="submission" date="2019-08" db="EMBL/GenBank/DDBJ databases">
        <authorList>
            <person name="Kucharzyk K."/>
            <person name="Murdoch R.W."/>
            <person name="Higgins S."/>
            <person name="Loffler F."/>
        </authorList>
    </citation>
    <scope>NUCLEOTIDE SEQUENCE</scope>
</reference>
<keyword evidence="2" id="KW-0326">Glycosidase</keyword>
<gene>
    <name evidence="2" type="primary">amyB_4</name>
    <name evidence="2" type="ORF">SDC9_26483</name>
</gene>
<dbReference type="SUPFAM" id="SSF51445">
    <property type="entry name" value="(Trans)glycosidases"/>
    <property type="match status" value="1"/>
</dbReference>
<dbReference type="Gene3D" id="3.20.20.80">
    <property type="entry name" value="Glycosidases"/>
    <property type="match status" value="1"/>
</dbReference>
<keyword evidence="2" id="KW-0378">Hydrolase</keyword>
<proteinExistence type="predicted"/>
<dbReference type="GO" id="GO:0004556">
    <property type="term" value="F:alpha-amylase activity"/>
    <property type="evidence" value="ECO:0007669"/>
    <property type="project" value="UniProtKB-EC"/>
</dbReference>
<dbReference type="InterPro" id="IPR006047">
    <property type="entry name" value="GH13_cat_dom"/>
</dbReference>
<dbReference type="EC" id="3.2.1.1" evidence="2"/>
<dbReference type="InterPro" id="IPR017853">
    <property type="entry name" value="GH"/>
</dbReference>
<organism evidence="2">
    <name type="scientific">bioreactor metagenome</name>
    <dbReference type="NCBI Taxonomy" id="1076179"/>
    <lineage>
        <taxon>unclassified sequences</taxon>
        <taxon>metagenomes</taxon>
        <taxon>ecological metagenomes</taxon>
    </lineage>
</organism>
<dbReference type="GO" id="GO:0009313">
    <property type="term" value="P:oligosaccharide catabolic process"/>
    <property type="evidence" value="ECO:0007669"/>
    <property type="project" value="TreeGrafter"/>
</dbReference>
<protein>
    <submittedName>
        <fullName evidence="2">Alpha-amylase 2</fullName>
        <ecNumber evidence="2">3.2.1.1</ecNumber>
    </submittedName>
</protein>
<evidence type="ECO:0000259" key="1">
    <source>
        <dbReference type="SMART" id="SM00642"/>
    </source>
</evidence>
<name>A0A644UP89_9ZZZZ</name>
<dbReference type="PANTHER" id="PTHR10357:SF205">
    <property type="entry name" value="O-GLYCOSYL HYDROLASE FAMILY 13"/>
    <property type="match status" value="1"/>
</dbReference>
<sequence length="462" mass="51331">MLNMKILPATVLFILLAFLVTACSDKEEKPAPPSPSNEFILPDPPQYGIPFGAVPATSDIVMYEVNLRAFSTAGNLTGVTQKLDHIRSLGVNVIWLMPIHPIGTVNSVNSPYSVKNYREVNPEYGTLDDLRRLTDQAHQRGMAVILDWVANHTAWDNPWMKYPAWYTRVNGEVIHPEGTNWLDVADLNFDHKDMRKAMISAMKYWLLAANVDGFRCDAADMVPYDFWKQAIDSMNTLAGRKIILLAEGGRSDHFNAGFQLNYGWDFYGKLKSVWGGQAAGGLYATHRQEQLSTPTGKYRLRFTTNHDESAWDATPMTLFNGKKGALAASSITVFMGGVPLIYGSQEVGRIPALPFFSNAPIDWTANPDMLEAYQEMMAIYTSSPPARQGTTTDFSTADVCAFERSSEDAGLLVIVNVRNRESTFEVPGTVLAEAWKFPDGTPFKPSGASIGLEPYQYLMLNR</sequence>
<dbReference type="PANTHER" id="PTHR10357">
    <property type="entry name" value="ALPHA-AMYLASE FAMILY MEMBER"/>
    <property type="match status" value="1"/>
</dbReference>
<accession>A0A644UP89</accession>